<sequence length="269" mass="31236">MKTDSIFYRIFQQYPRSFFELLNLPLTEADQYQFTNLEVKQLAFRLDGLFFPSTDNPSQPFYLTEVQFQPDDDLYYRIFAELFLYLRQYQPPYPWRVVVIYPNRNTEREKSQHFSQILNSEAVTRIYLDELEGENGLGVGIIKLVVASESVAIESAQQLIEQAQQILPPAPLRRDIIDLIETIVVYKLPQASREEIARMLGLTDLKQTRFYQEAFTEGLQEGRQEGREEITRNIVLRLNNLGYASEAIAEILGLPVDEILPILEDSNEG</sequence>
<evidence type="ECO:0000313" key="2">
    <source>
        <dbReference type="EMBL" id="CDM94448.1"/>
    </source>
</evidence>
<gene>
    <name evidence="1" type="ORF">ARTHRO_12120</name>
    <name evidence="2" type="ORF">ARTHRO_12122</name>
</gene>
<dbReference type="PANTHER" id="PTHR35586">
    <property type="entry name" value="SLL1691 PROTEIN"/>
    <property type="match status" value="1"/>
</dbReference>
<organism evidence="2 3">
    <name type="scientific">Limnospira indica PCC 8005</name>
    <dbReference type="NCBI Taxonomy" id="376219"/>
    <lineage>
        <taxon>Bacteria</taxon>
        <taxon>Bacillati</taxon>
        <taxon>Cyanobacteriota</taxon>
        <taxon>Cyanophyceae</taxon>
        <taxon>Oscillatoriophycideae</taxon>
        <taxon>Oscillatoriales</taxon>
        <taxon>Sirenicapillariaceae</taxon>
        <taxon>Limnospira</taxon>
    </lineage>
</organism>
<protein>
    <recommendedName>
        <fullName evidence="4">Rpn family recombination-promoting nuclease/putative transposase</fullName>
    </recommendedName>
</protein>
<dbReference type="EMBL" id="FO818640">
    <property type="protein sequence ID" value="CDM94448.1"/>
    <property type="molecule type" value="Genomic_DNA"/>
</dbReference>
<accession>A0A9P1KF68</accession>
<keyword evidence="3" id="KW-1185">Reference proteome</keyword>
<proteinExistence type="predicted"/>
<dbReference type="AlphaFoldDB" id="A0A9P1KF68"/>
<name>A0A9P1KF68_9CYAN</name>
<evidence type="ECO:0000313" key="1">
    <source>
        <dbReference type="EMBL" id="CDM94446.1"/>
    </source>
</evidence>
<reference evidence="2 3" key="1">
    <citation type="submission" date="2014-02" db="EMBL/GenBank/DDBJ databases">
        <authorList>
            <person name="Genoscope - CEA"/>
        </authorList>
    </citation>
    <scope>NUCLEOTIDE SEQUENCE [LARGE SCALE GENOMIC DNA]</scope>
    <source>
        <strain evidence="2 3">PCC 8005</strain>
    </source>
</reference>
<dbReference type="PANTHER" id="PTHR35586:SF2">
    <property type="entry name" value="SLL1542 PROTEIN"/>
    <property type="match status" value="1"/>
</dbReference>
<dbReference type="RefSeq" id="WP_006626291.1">
    <property type="nucleotide sequence ID" value="NZ_FO818640.1"/>
</dbReference>
<evidence type="ECO:0008006" key="4">
    <source>
        <dbReference type="Google" id="ProtNLM"/>
    </source>
</evidence>
<dbReference type="InterPro" id="IPR022573">
    <property type="entry name" value="DUF2887"/>
</dbReference>
<dbReference type="InterPro" id="IPR010106">
    <property type="entry name" value="RpnA"/>
</dbReference>
<dbReference type="Pfam" id="PF11103">
    <property type="entry name" value="DUF2887"/>
    <property type="match status" value="1"/>
</dbReference>
<evidence type="ECO:0000313" key="3">
    <source>
        <dbReference type="Proteomes" id="UP000032946"/>
    </source>
</evidence>
<dbReference type="NCBIfam" id="TIGR01784">
    <property type="entry name" value="T_den_put_tspse"/>
    <property type="match status" value="1"/>
</dbReference>
<dbReference type="Proteomes" id="UP000032946">
    <property type="component" value="Chromosome"/>
</dbReference>
<dbReference type="EMBL" id="FO818640">
    <property type="protein sequence ID" value="CDM94446.1"/>
    <property type="molecule type" value="Genomic_DNA"/>
</dbReference>